<feature type="compositionally biased region" description="Low complexity" evidence="5">
    <location>
        <begin position="1630"/>
        <end position="1644"/>
    </location>
</feature>
<dbReference type="Pfam" id="PF08548">
    <property type="entry name" value="Peptidase_M10_C"/>
    <property type="match status" value="1"/>
</dbReference>
<evidence type="ECO:0000313" key="8">
    <source>
        <dbReference type="EMBL" id="BCE32346.1"/>
    </source>
</evidence>
<evidence type="ECO:0000256" key="4">
    <source>
        <dbReference type="ARBA" id="ARBA00022737"/>
    </source>
</evidence>
<feature type="compositionally biased region" description="Low complexity" evidence="5">
    <location>
        <begin position="1665"/>
        <end position="1681"/>
    </location>
</feature>
<comment type="cofactor">
    <cofactor evidence="1">
        <name>Ca(2+)</name>
        <dbReference type="ChEBI" id="CHEBI:29108"/>
    </cofactor>
</comment>
<evidence type="ECO:0000313" key="10">
    <source>
        <dbReference type="EMBL" id="BCE83010.1"/>
    </source>
</evidence>
<dbReference type="GO" id="GO:0005509">
    <property type="term" value="F:calcium ion binding"/>
    <property type="evidence" value="ECO:0007669"/>
    <property type="project" value="InterPro"/>
</dbReference>
<sequence length="1756" mass="177874">MSVTPAGRPGDEREAAAIRRHRVNAAKSGPLDGPVAQIRERASAGGFGMLSLTAMLFSMIKQVKAADPNVTFLDDDAITYKDLAHGAYELVTKEPIPRHIIVEDPGETIVVKKVGSSVSVNQVTNTAARMEELRAAQQDALANLEGRDPHGSGTPPFVKSQPLQPINFIPPEAPAAQDLLAPVSPFFLPPPLIIHPPPTLNTGAGPAELDTVVFDTFTATSGTFTASSSNGDATLTFGISGGTNGNTVLGGVTYDVSQTGPYGTLYLNSGSGAYTFVPNSDAINALKAPTTTSFIITVADGSLLVSQPFPITLNGVEDAALISGTTTGSAIAAGGVVNASPGTLIATGTLTDTDPDDPPNTFTAIGSPAASKYGTFTMTTAGVWTYTLDKANSQVQALHVGDSLTDSFTVTSIDGTAQVVTITIHGPLVEVTDTAPSLTLSETHLPATSLDDNIAGSAPDTTLTTTSGDFSTAFTSVQGADGATISYALSITGGNGTTSGLIDSHTGQADVLVLNGNTIEGHVGTTGGTLAFTITLDPTTGLVTFTEFRAVTEPSGTNPDGGEGVSLTEGTVTLSATITEKDGNFQTASRDLGSRLIITDDGPTIAATGTAPSLTLSETHLTATALDDSIAGSTPDATLTTTSGNFSTAFTSIQGADGATIGYALSVTGGNGMASGLLDSHTGQADVLVQKGNTIEGHVGTVGGTLAFTITLDPATGIVTFTEYRAVTQPFGTNPDAGEGVSLTAGIVNLTATITDKDGDFQTASLDLGSRLTITDDGPTIGGFGIATIVAKDDQVANGTYNVSFGADGEGAMRVAVHNGTVNGYDLATTDLGGGITSVHVTGNGDDYTFYYTTKAVSGGVELDAFFTDTSGTLSDPYFRLLINPDGTYTFDIETVGFLQQTTVTGSDFGASGSGQPSLTAPDGLLVITGDFNGAPADVKASSNGIAVGDTGLQMDQHETLNLAFTPVQTDVSFALTQWQGNGAADVVFKVFDGTNDIHDFSINIPKPSGDAHVVVKETSNLALVNTYSFDGATSTYTLYVGSEFNRIEVSYDHAVAGNATFTVNNITYSEGSRIPSTDLLFDVTAVDRDGDASTTGLQVDLLGSTNVASGVTLSDPPQPVTTAVNGTNDGATLSGTATGSMIEAAGGAPGTPTASGALTNTDVNLPNTFTAVRSPTASDGGYGMFTMTAAGLWTYTLDNNNSVVQALDVGDTPTDTFTVTSIDGTTQVVTIAAHGAGDAPNGFDNLAAGPAVTSDPPFAPVTHGSETIAAGGDVGQIISTGAGKDTVNGTGQADILHGGSGNDTIKGNDGDDTTHGGAGIDAVNGNKGNETIIGGFGADQLTGGTGNDRFVHLSAADSKAGQFGTITDLNPGSDKIDLTALGGLGFVLLALSSASTSVPAHTIAWLYDSAANETIVYVNPSDQTLHIGDSGLIEIHLQGIATIDASDFTLTPAAAAVLAAGSDPLDLSATTQSDATAVTTTSSSETTLSDGTLLADWNATDRSTDQAHSVFASSDQFAWTEHPSFASSDGVQPHAAEITSSDAATPAPSGLSTILHDEAAPTATSFVFDQLTLPDSTDTTIGNNDAIAGSAPMPEIAFAALQDAAEQLARHGRTLEKGNEDHGASAPDSAHNAAHAHGGASHSLPSEAAGQHDAPKHGPVDVDPPSAGHAAHGSAPAGSHQVGDSFDFKDGASHGQGPEHGVQLDDPSDPSGHHEHAEKAHESEAASMHELSPSHIDPAHGAGTTGAHVLHDLIV</sequence>
<dbReference type="Gene3D" id="2.60.40.10">
    <property type="entry name" value="Immunoglobulins"/>
    <property type="match status" value="2"/>
</dbReference>
<evidence type="ECO:0000256" key="1">
    <source>
        <dbReference type="ARBA" id="ARBA00001913"/>
    </source>
</evidence>
<name>A0A809YL34_9BRAD</name>
<dbReference type="EMBL" id="AP023093">
    <property type="protein sequence ID" value="BCE41132.1"/>
    <property type="molecule type" value="Genomic_DNA"/>
</dbReference>
<dbReference type="Pfam" id="PF00353">
    <property type="entry name" value="HemolysinCabind"/>
    <property type="match status" value="1"/>
</dbReference>
<protein>
    <submittedName>
        <fullName evidence="9">Uncharacterized protein</fullName>
    </submittedName>
</protein>
<keyword evidence="3" id="KW-0964">Secreted</keyword>
<dbReference type="InterPro" id="IPR001343">
    <property type="entry name" value="Hemolysn_Ca-bd"/>
</dbReference>
<evidence type="ECO:0000256" key="3">
    <source>
        <dbReference type="ARBA" id="ARBA00022525"/>
    </source>
</evidence>
<dbReference type="InterPro" id="IPR013858">
    <property type="entry name" value="Peptidase_M10B_C"/>
</dbReference>
<evidence type="ECO:0000259" key="6">
    <source>
        <dbReference type="Pfam" id="PF08548"/>
    </source>
</evidence>
<dbReference type="InterPro" id="IPR010221">
    <property type="entry name" value="VCBS_dom"/>
</dbReference>
<reference evidence="10" key="3">
    <citation type="submission" date="2020-05" db="EMBL/GenBank/DDBJ databases">
        <title>Complete genome sequence of Bradyrhizobium diazoefficiens XF9 isolated from soybean nodule.</title>
        <authorList>
            <person name="Noda R."/>
            <person name="Kakizaki K."/>
            <person name="Minamisawa K."/>
        </authorList>
    </citation>
    <scope>NUCLEOTIDE SEQUENCE</scope>
    <source>
        <strain evidence="10">XF9</strain>
    </source>
</reference>
<organism evidence="9">
    <name type="scientific">Bradyrhizobium diazoefficiens</name>
    <dbReference type="NCBI Taxonomy" id="1355477"/>
    <lineage>
        <taxon>Bacteria</taxon>
        <taxon>Pseudomonadati</taxon>
        <taxon>Pseudomonadota</taxon>
        <taxon>Alphaproteobacteria</taxon>
        <taxon>Hyphomicrobiales</taxon>
        <taxon>Nitrobacteraceae</taxon>
        <taxon>Bradyrhizobium</taxon>
    </lineage>
</organism>
<dbReference type="EMBL" id="AP023092">
    <property type="protein sequence ID" value="BCE32346.1"/>
    <property type="molecule type" value="Genomic_DNA"/>
</dbReference>
<feature type="domain" description="DUF5801" evidence="7">
    <location>
        <begin position="614"/>
        <end position="769"/>
    </location>
</feature>
<reference evidence="9" key="2">
    <citation type="submission" date="2020-05" db="EMBL/GenBank/DDBJ databases">
        <title>Complete genome sequence of Bradyrhizobium diazoefficiens XF3 isolated from soybean nodule.</title>
        <authorList>
            <person name="Noda R."/>
            <person name="Kakizaki K."/>
            <person name="Minamisawa K."/>
        </authorList>
    </citation>
    <scope>NUCLEOTIDE SEQUENCE</scope>
    <source>
        <strain evidence="9">XF3</strain>
    </source>
</reference>
<keyword evidence="4" id="KW-0677">Repeat</keyword>
<evidence type="ECO:0000256" key="5">
    <source>
        <dbReference type="SAM" id="MobiDB-lite"/>
    </source>
</evidence>
<proteinExistence type="predicted"/>
<dbReference type="InterPro" id="IPR011049">
    <property type="entry name" value="Serralysin-like_metalloprot_C"/>
</dbReference>
<evidence type="ECO:0000259" key="7">
    <source>
        <dbReference type="Pfam" id="PF19116"/>
    </source>
</evidence>
<evidence type="ECO:0000256" key="2">
    <source>
        <dbReference type="ARBA" id="ARBA00004613"/>
    </source>
</evidence>
<dbReference type="RefSeq" id="WP_210305405.1">
    <property type="nucleotide sequence ID" value="NZ_AP022639.1"/>
</dbReference>
<gene>
    <name evidence="8" type="ORF">XF2B_61150</name>
    <name evidence="9" type="ORF">XF3B_61630</name>
    <name evidence="10" type="ORF">XF9B_44310</name>
</gene>
<dbReference type="EMBL" id="AP023098">
    <property type="protein sequence ID" value="BCE83010.1"/>
    <property type="molecule type" value="Genomic_DNA"/>
</dbReference>
<feature type="region of interest" description="Disordered" evidence="5">
    <location>
        <begin position="1618"/>
        <end position="1745"/>
    </location>
</feature>
<accession>A0A809YL34</accession>
<dbReference type="Pfam" id="PF19116">
    <property type="entry name" value="DUF5801"/>
    <property type="match status" value="2"/>
</dbReference>
<feature type="compositionally biased region" description="Basic and acidic residues" evidence="5">
    <location>
        <begin position="1712"/>
        <end position="1725"/>
    </location>
</feature>
<dbReference type="GO" id="GO:0005615">
    <property type="term" value="C:extracellular space"/>
    <property type="evidence" value="ECO:0007669"/>
    <property type="project" value="InterPro"/>
</dbReference>
<dbReference type="InterPro" id="IPR013783">
    <property type="entry name" value="Ig-like_fold"/>
</dbReference>
<dbReference type="InterPro" id="IPR043824">
    <property type="entry name" value="DUF5801"/>
</dbReference>
<dbReference type="NCBIfam" id="TIGR01965">
    <property type="entry name" value="VCBS_repeat"/>
    <property type="match status" value="3"/>
</dbReference>
<feature type="region of interest" description="Disordered" evidence="5">
    <location>
        <begin position="1290"/>
        <end position="1321"/>
    </location>
</feature>
<dbReference type="SUPFAM" id="SSF51120">
    <property type="entry name" value="beta-Roll"/>
    <property type="match status" value="1"/>
</dbReference>
<dbReference type="PRINTS" id="PR00313">
    <property type="entry name" value="CABNDNGRPT"/>
</dbReference>
<evidence type="ECO:0000313" key="9">
    <source>
        <dbReference type="EMBL" id="BCE41132.1"/>
    </source>
</evidence>
<reference evidence="8" key="1">
    <citation type="submission" date="2020-05" db="EMBL/GenBank/DDBJ databases">
        <title>Complete genome sequence of Bradyrhizobium diazoefficiens XF2 isolated from soybean nodule.</title>
        <authorList>
            <person name="Noda R."/>
            <person name="Kakizaki K."/>
            <person name="Minamisawa K."/>
        </authorList>
    </citation>
    <scope>NUCLEOTIDE SEQUENCE</scope>
    <source>
        <strain evidence="8">XF2</strain>
    </source>
</reference>
<feature type="domain" description="Peptidase M10 serralysin C-terminal" evidence="6">
    <location>
        <begin position="1331"/>
        <end position="1425"/>
    </location>
</feature>
<dbReference type="Gene3D" id="2.150.10.10">
    <property type="entry name" value="Serralysin-like metalloprotease, C-terminal"/>
    <property type="match status" value="1"/>
</dbReference>
<feature type="domain" description="DUF5801" evidence="7">
    <location>
        <begin position="440"/>
        <end position="593"/>
    </location>
</feature>
<comment type="subcellular location">
    <subcellularLocation>
        <location evidence="2">Secreted</location>
    </subcellularLocation>
</comment>